<accession>A0A6A3ACA9</accession>
<dbReference type="AlphaFoldDB" id="A0A6A3ACA9"/>
<proteinExistence type="predicted"/>
<dbReference type="Proteomes" id="UP000436088">
    <property type="component" value="Unassembled WGS sequence"/>
</dbReference>
<name>A0A6A3ACA9_HIBSY</name>
<gene>
    <name evidence="1" type="ORF">F3Y22_tig00110540pilonHSYRG00025</name>
</gene>
<dbReference type="PANTHER" id="PTHR47074">
    <property type="entry name" value="BNAC02G40300D PROTEIN"/>
    <property type="match status" value="1"/>
</dbReference>
<organism evidence="1 2">
    <name type="scientific">Hibiscus syriacus</name>
    <name type="common">Rose of Sharon</name>
    <dbReference type="NCBI Taxonomy" id="106335"/>
    <lineage>
        <taxon>Eukaryota</taxon>
        <taxon>Viridiplantae</taxon>
        <taxon>Streptophyta</taxon>
        <taxon>Embryophyta</taxon>
        <taxon>Tracheophyta</taxon>
        <taxon>Spermatophyta</taxon>
        <taxon>Magnoliopsida</taxon>
        <taxon>eudicotyledons</taxon>
        <taxon>Gunneridae</taxon>
        <taxon>Pentapetalae</taxon>
        <taxon>rosids</taxon>
        <taxon>malvids</taxon>
        <taxon>Malvales</taxon>
        <taxon>Malvaceae</taxon>
        <taxon>Malvoideae</taxon>
        <taxon>Hibiscus</taxon>
    </lineage>
</organism>
<reference evidence="1" key="1">
    <citation type="submission" date="2019-09" db="EMBL/GenBank/DDBJ databases">
        <title>Draft genome information of white flower Hibiscus syriacus.</title>
        <authorList>
            <person name="Kim Y.-M."/>
        </authorList>
    </citation>
    <scope>NUCLEOTIDE SEQUENCE [LARGE SCALE GENOMIC DNA]</scope>
    <source>
        <strain evidence="1">YM2019G1</strain>
    </source>
</reference>
<keyword evidence="2" id="KW-1185">Reference proteome</keyword>
<dbReference type="PANTHER" id="PTHR47074:SF11">
    <property type="entry name" value="REVERSE TRANSCRIPTASE-LIKE PROTEIN"/>
    <property type="match status" value="1"/>
</dbReference>
<protein>
    <submittedName>
        <fullName evidence="1">Uncharacterized protein</fullName>
    </submittedName>
</protein>
<sequence length="178" mass="20044">MTNIERTRRHIGMSSSCPVCGNGDETILHVLRDCLSARMVWSQLIPPHHSGSFLSSSLLDWLSSNSPVSGFTGEEFYWRHLFGIIILHLWKQRNNFVFKGQIWSTPAIIHSAWSWAKMIYTSHSSVHHQTHRVATNQRWCPPSTDLLKLNIDAVVNHATLDAAGGGVFRDNEGAWVVG</sequence>
<dbReference type="EMBL" id="VEPZ02001021">
    <property type="protein sequence ID" value="KAE8701573.1"/>
    <property type="molecule type" value="Genomic_DNA"/>
</dbReference>
<comment type="caution">
    <text evidence="1">The sequence shown here is derived from an EMBL/GenBank/DDBJ whole genome shotgun (WGS) entry which is preliminary data.</text>
</comment>
<evidence type="ECO:0000313" key="2">
    <source>
        <dbReference type="Proteomes" id="UP000436088"/>
    </source>
</evidence>
<evidence type="ECO:0000313" key="1">
    <source>
        <dbReference type="EMBL" id="KAE8701573.1"/>
    </source>
</evidence>
<dbReference type="InterPro" id="IPR052929">
    <property type="entry name" value="RNase_H-like_EbsB-rel"/>
</dbReference>